<proteinExistence type="predicted"/>
<keyword evidence="3" id="KW-0547">Nucleotide-binding</keyword>
<gene>
    <name evidence="7" type="primary">pdxK</name>
    <name evidence="7" type="ORF">MIM_c03490</name>
</gene>
<dbReference type="OrthoDB" id="9800808at2"/>
<dbReference type="InterPro" id="IPR013749">
    <property type="entry name" value="PM/HMP-P_kinase-1"/>
</dbReference>
<keyword evidence="8" id="KW-1185">Reference proteome</keyword>
<dbReference type="STRING" id="1247726.MIM_c03490"/>
<dbReference type="GO" id="GO:0008478">
    <property type="term" value="F:pyridoxal kinase activity"/>
    <property type="evidence" value="ECO:0007669"/>
    <property type="project" value="UniProtKB-EC"/>
</dbReference>
<dbReference type="PANTHER" id="PTHR10534">
    <property type="entry name" value="PYRIDOXAL KINASE"/>
    <property type="match status" value="1"/>
</dbReference>
<dbReference type="Pfam" id="PF08543">
    <property type="entry name" value="Phos_pyr_kin"/>
    <property type="match status" value="1"/>
</dbReference>
<dbReference type="AlphaFoldDB" id="W0P6R5"/>
<sequence length="300" mass="31531">MNNPAEPGVTTHSTTDPGSALRPLAIDVVSVQSQVVYGRVGNNVAVPALQAQGLTVATVPTVVFSNTPHYPSFHGGAIPADWFGGYLDDLFARHALTQVRAVLTGYMGSPQQAQLLATWIERLLKVRPALQVVIDPVLGDHDTGQYVSPDMADAYPRHLLPLADGLTPNGFELQQLTGSTASDIDGVVAAARRLLTGRTQWIVVTSAAPAAWPDNQMLVAVVTRHEHKILSHARIDASPKGTGDLFSATLTGQLLGGASLVDAASYACDQLIAALKLTRQAQSAELLLPAIAGLMSVQAG</sequence>
<protein>
    <recommendedName>
        <fullName evidence="1">pyridoxal kinase</fullName>
        <ecNumber evidence="1">2.7.1.35</ecNumber>
    </recommendedName>
</protein>
<evidence type="ECO:0000259" key="6">
    <source>
        <dbReference type="Pfam" id="PF08543"/>
    </source>
</evidence>
<dbReference type="PANTHER" id="PTHR10534:SF15">
    <property type="entry name" value="PYRIDOXINE_PYRIDOXAL_PYRIDOXAMINE KINASE"/>
    <property type="match status" value="1"/>
</dbReference>
<accession>W0P6R5</accession>
<evidence type="ECO:0000256" key="2">
    <source>
        <dbReference type="ARBA" id="ARBA00022679"/>
    </source>
</evidence>
<dbReference type="KEGG" id="amim:MIM_c03490"/>
<evidence type="ECO:0000256" key="5">
    <source>
        <dbReference type="ARBA" id="ARBA00022840"/>
    </source>
</evidence>
<keyword evidence="5" id="KW-0067">ATP-binding</keyword>
<dbReference type="Gene3D" id="3.40.1190.20">
    <property type="match status" value="1"/>
</dbReference>
<dbReference type="SUPFAM" id="SSF53613">
    <property type="entry name" value="Ribokinase-like"/>
    <property type="match status" value="1"/>
</dbReference>
<dbReference type="InterPro" id="IPR004625">
    <property type="entry name" value="PyrdxlKinase"/>
</dbReference>
<dbReference type="Proteomes" id="UP000019095">
    <property type="component" value="Chromosome"/>
</dbReference>
<keyword evidence="2 7" id="KW-0808">Transferase</keyword>
<evidence type="ECO:0000256" key="1">
    <source>
        <dbReference type="ARBA" id="ARBA00012104"/>
    </source>
</evidence>
<dbReference type="GO" id="GO:0005524">
    <property type="term" value="F:ATP binding"/>
    <property type="evidence" value="ECO:0007669"/>
    <property type="project" value="UniProtKB-KW"/>
</dbReference>
<evidence type="ECO:0000256" key="4">
    <source>
        <dbReference type="ARBA" id="ARBA00022777"/>
    </source>
</evidence>
<evidence type="ECO:0000313" key="7">
    <source>
        <dbReference type="EMBL" id="AHG62451.1"/>
    </source>
</evidence>
<dbReference type="NCBIfam" id="TIGR00687">
    <property type="entry name" value="pyridox_kin"/>
    <property type="match status" value="1"/>
</dbReference>
<dbReference type="HOGENOM" id="CLU_046496_3_1_4"/>
<dbReference type="GO" id="GO:0008902">
    <property type="term" value="F:hydroxymethylpyrimidine kinase activity"/>
    <property type="evidence" value="ECO:0007669"/>
    <property type="project" value="TreeGrafter"/>
</dbReference>
<dbReference type="eggNOG" id="COG2240">
    <property type="taxonomic scope" value="Bacteria"/>
</dbReference>
<dbReference type="GO" id="GO:0005829">
    <property type="term" value="C:cytosol"/>
    <property type="evidence" value="ECO:0007669"/>
    <property type="project" value="TreeGrafter"/>
</dbReference>
<dbReference type="NCBIfam" id="NF006034">
    <property type="entry name" value="PRK08176.1"/>
    <property type="match status" value="1"/>
</dbReference>
<dbReference type="EMBL" id="CP003915">
    <property type="protein sequence ID" value="AHG62451.1"/>
    <property type="molecule type" value="Genomic_DNA"/>
</dbReference>
<dbReference type="CDD" id="cd01173">
    <property type="entry name" value="pyridoxal_pyridoxamine_kinase"/>
    <property type="match status" value="1"/>
</dbReference>
<dbReference type="InterPro" id="IPR029056">
    <property type="entry name" value="Ribokinase-like"/>
</dbReference>
<keyword evidence="4 7" id="KW-0418">Kinase</keyword>
<dbReference type="EC" id="2.7.1.35" evidence="1"/>
<dbReference type="PATRIC" id="fig|1247726.3.peg.386"/>
<dbReference type="GO" id="GO:0009443">
    <property type="term" value="P:pyridoxal 5'-phosphate salvage"/>
    <property type="evidence" value="ECO:0007669"/>
    <property type="project" value="InterPro"/>
</dbReference>
<reference evidence="7 8" key="1">
    <citation type="journal article" date="2014" name="Microbiology">
        <title>Unravelling the complete genome sequence of Advenella mimigardefordensis strain DPN7T and novel insights in the catabolism of the xenobiotic polythioester precursor 3,3'-dithiodipropionate.</title>
        <authorList>
            <person name="Wubbeler J.H."/>
            <person name="Hiessl S."/>
            <person name="Schuldes J."/>
            <person name="Thurmer A."/>
            <person name="Daniel R."/>
            <person name="Steinbuchel A."/>
        </authorList>
    </citation>
    <scope>NUCLEOTIDE SEQUENCE [LARGE SCALE GENOMIC DNA]</scope>
    <source>
        <strain evidence="8">DSM 17166 / LMG 22922 / DPN7</strain>
    </source>
</reference>
<evidence type="ECO:0000256" key="3">
    <source>
        <dbReference type="ARBA" id="ARBA00022741"/>
    </source>
</evidence>
<evidence type="ECO:0000313" key="8">
    <source>
        <dbReference type="Proteomes" id="UP000019095"/>
    </source>
</evidence>
<organism evidence="7 8">
    <name type="scientific">Advenella mimigardefordensis (strain DSM 17166 / LMG 22922 / DPN7)</name>
    <dbReference type="NCBI Taxonomy" id="1247726"/>
    <lineage>
        <taxon>Bacteria</taxon>
        <taxon>Pseudomonadati</taxon>
        <taxon>Pseudomonadota</taxon>
        <taxon>Betaproteobacteria</taxon>
        <taxon>Burkholderiales</taxon>
        <taxon>Alcaligenaceae</taxon>
    </lineage>
</organism>
<feature type="domain" description="Pyridoxamine kinase/Phosphomethylpyrimidine kinase" evidence="6">
    <location>
        <begin position="50"/>
        <end position="276"/>
    </location>
</feature>
<name>W0P6R5_ADVMD</name>
<dbReference type="RefSeq" id="WP_025371054.1">
    <property type="nucleotide sequence ID" value="NZ_CP003915.1"/>
</dbReference>